<dbReference type="GO" id="GO:0001682">
    <property type="term" value="P:tRNA 5'-leader removal"/>
    <property type="evidence" value="ECO:0007669"/>
    <property type="project" value="InterPro"/>
</dbReference>
<reference evidence="8" key="1">
    <citation type="submission" date="2018-05" db="EMBL/GenBank/DDBJ databases">
        <authorList>
            <person name="Lanie J.A."/>
            <person name="Ng W.-L."/>
            <person name="Kazmierczak K.M."/>
            <person name="Andrzejewski T.M."/>
            <person name="Davidsen T.M."/>
            <person name="Wayne K.J."/>
            <person name="Tettelin H."/>
            <person name="Glass J.I."/>
            <person name="Rusch D."/>
            <person name="Podicherti R."/>
            <person name="Tsui H.-C.T."/>
            <person name="Winkler M.E."/>
        </authorList>
    </citation>
    <scope>NUCLEOTIDE SEQUENCE</scope>
</reference>
<dbReference type="InterPro" id="IPR007175">
    <property type="entry name" value="Rpr2/Snm1/Rpp21"/>
</dbReference>
<evidence type="ECO:0000256" key="6">
    <source>
        <dbReference type="ARBA" id="ARBA00022801"/>
    </source>
</evidence>
<keyword evidence="1" id="KW-0963">Cytoplasm</keyword>
<evidence type="ECO:0000256" key="2">
    <source>
        <dbReference type="ARBA" id="ARBA00022694"/>
    </source>
</evidence>
<dbReference type="GO" id="GO:0030677">
    <property type="term" value="C:ribonuclease P complex"/>
    <property type="evidence" value="ECO:0007669"/>
    <property type="project" value="InterPro"/>
</dbReference>
<proteinExistence type="inferred from homology"/>
<name>A0A382BT74_9ZZZZ</name>
<evidence type="ECO:0000256" key="4">
    <source>
        <dbReference type="ARBA" id="ARBA00022723"/>
    </source>
</evidence>
<keyword evidence="4" id="KW-0479">Metal-binding</keyword>
<dbReference type="GO" id="GO:0004519">
    <property type="term" value="F:endonuclease activity"/>
    <property type="evidence" value="ECO:0007669"/>
    <property type="project" value="UniProtKB-KW"/>
</dbReference>
<sequence>MKNSSKKIGLERIEILFKEAEQNEEYADRYVFLARKIAMRYNLKIPAKLKKKYCHHCYKYFYPKRYKVRTNSKTKAVEYTCQVCQNITRFGYRNEIR</sequence>
<dbReference type="AlphaFoldDB" id="A0A382BT74"/>
<keyword evidence="2" id="KW-0819">tRNA processing</keyword>
<dbReference type="GO" id="GO:0046872">
    <property type="term" value="F:metal ion binding"/>
    <property type="evidence" value="ECO:0007669"/>
    <property type="project" value="UniProtKB-KW"/>
</dbReference>
<keyword evidence="5" id="KW-0255">Endonuclease</keyword>
<dbReference type="EMBL" id="UINC01031252">
    <property type="protein sequence ID" value="SVB17005.1"/>
    <property type="molecule type" value="Genomic_DNA"/>
</dbReference>
<evidence type="ECO:0000313" key="8">
    <source>
        <dbReference type="EMBL" id="SVB17005.1"/>
    </source>
</evidence>
<dbReference type="InterPro" id="IPR016432">
    <property type="entry name" value="RNP4"/>
</dbReference>
<organism evidence="8">
    <name type="scientific">marine metagenome</name>
    <dbReference type="NCBI Taxonomy" id="408172"/>
    <lineage>
        <taxon>unclassified sequences</taxon>
        <taxon>metagenomes</taxon>
        <taxon>ecological metagenomes</taxon>
    </lineage>
</organism>
<gene>
    <name evidence="8" type="ORF">METZ01_LOCUS169859</name>
</gene>
<dbReference type="GO" id="GO:0016787">
    <property type="term" value="F:hydrolase activity"/>
    <property type="evidence" value="ECO:0007669"/>
    <property type="project" value="UniProtKB-KW"/>
</dbReference>
<dbReference type="Pfam" id="PF04032">
    <property type="entry name" value="Rpr2"/>
    <property type="match status" value="1"/>
</dbReference>
<keyword evidence="7" id="KW-0862">Zinc</keyword>
<accession>A0A382BT74</accession>
<keyword evidence="6" id="KW-0378">Hydrolase</keyword>
<dbReference type="Gene3D" id="1.20.5.420">
    <property type="entry name" value="Immunoglobulin FC, subunit C"/>
    <property type="match status" value="1"/>
</dbReference>
<protein>
    <submittedName>
        <fullName evidence="8">Uncharacterized protein</fullName>
    </submittedName>
</protein>
<dbReference type="PIRSF" id="PIRSF004878">
    <property type="entry name" value="RNase_P_4"/>
    <property type="match status" value="1"/>
</dbReference>
<evidence type="ECO:0000256" key="5">
    <source>
        <dbReference type="ARBA" id="ARBA00022759"/>
    </source>
</evidence>
<evidence type="ECO:0000256" key="7">
    <source>
        <dbReference type="ARBA" id="ARBA00022833"/>
    </source>
</evidence>
<evidence type="ECO:0000256" key="1">
    <source>
        <dbReference type="ARBA" id="ARBA00022490"/>
    </source>
</evidence>
<keyword evidence="3" id="KW-0540">Nuclease</keyword>
<evidence type="ECO:0000256" key="3">
    <source>
        <dbReference type="ARBA" id="ARBA00022722"/>
    </source>
</evidence>
<dbReference type="HAMAP" id="MF_00757">
    <property type="entry name" value="RNase_P_4"/>
    <property type="match status" value="1"/>
</dbReference>